<evidence type="ECO:0000259" key="2">
    <source>
        <dbReference type="Pfam" id="PF07859"/>
    </source>
</evidence>
<dbReference type="InterPro" id="IPR050300">
    <property type="entry name" value="GDXG_lipolytic_enzyme"/>
</dbReference>
<name>A0ABY7K3E6_9ACTN</name>
<evidence type="ECO:0000313" key="3">
    <source>
        <dbReference type="EMBL" id="WAX57869.1"/>
    </source>
</evidence>
<evidence type="ECO:0000313" key="4">
    <source>
        <dbReference type="Proteomes" id="UP001164693"/>
    </source>
</evidence>
<organism evidence="3 4">
    <name type="scientific">Jatrophihabitans cynanchi</name>
    <dbReference type="NCBI Taxonomy" id="2944128"/>
    <lineage>
        <taxon>Bacteria</taxon>
        <taxon>Bacillati</taxon>
        <taxon>Actinomycetota</taxon>
        <taxon>Actinomycetes</taxon>
        <taxon>Jatrophihabitantales</taxon>
        <taxon>Jatrophihabitantaceae</taxon>
        <taxon>Jatrophihabitans</taxon>
    </lineage>
</organism>
<dbReference type="Gene3D" id="3.40.50.1820">
    <property type="entry name" value="alpha/beta hydrolase"/>
    <property type="match status" value="1"/>
</dbReference>
<evidence type="ECO:0000256" key="1">
    <source>
        <dbReference type="ARBA" id="ARBA00022801"/>
    </source>
</evidence>
<proteinExistence type="predicted"/>
<dbReference type="PANTHER" id="PTHR48081:SF8">
    <property type="entry name" value="ALPHA_BETA HYDROLASE FOLD-3 DOMAIN-CONTAINING PROTEIN-RELATED"/>
    <property type="match status" value="1"/>
</dbReference>
<dbReference type="Pfam" id="PF07859">
    <property type="entry name" value="Abhydrolase_3"/>
    <property type="match status" value="1"/>
</dbReference>
<dbReference type="InterPro" id="IPR013094">
    <property type="entry name" value="AB_hydrolase_3"/>
</dbReference>
<dbReference type="EMBL" id="CP097463">
    <property type="protein sequence ID" value="WAX57869.1"/>
    <property type="molecule type" value="Genomic_DNA"/>
</dbReference>
<reference evidence="3" key="1">
    <citation type="submission" date="2022-05" db="EMBL/GenBank/DDBJ databases">
        <title>Jatrophihabitans sp. SB3-54 whole genome sequence.</title>
        <authorList>
            <person name="Suh M.K."/>
            <person name="Eom M.K."/>
            <person name="Kim J.S."/>
            <person name="Kim H.S."/>
            <person name="Do H.E."/>
            <person name="Shin Y.K."/>
            <person name="Lee J.-S."/>
        </authorList>
    </citation>
    <scope>NUCLEOTIDE SEQUENCE</scope>
    <source>
        <strain evidence="3">SB3-54</strain>
    </source>
</reference>
<dbReference type="Proteomes" id="UP001164693">
    <property type="component" value="Chromosome"/>
</dbReference>
<keyword evidence="1 3" id="KW-0378">Hydrolase</keyword>
<accession>A0ABY7K3E6</accession>
<dbReference type="SUPFAM" id="SSF53474">
    <property type="entry name" value="alpha/beta-Hydrolases"/>
    <property type="match status" value="1"/>
</dbReference>
<dbReference type="RefSeq" id="WP_269444418.1">
    <property type="nucleotide sequence ID" value="NZ_CP097463.1"/>
</dbReference>
<dbReference type="InterPro" id="IPR029058">
    <property type="entry name" value="AB_hydrolase_fold"/>
</dbReference>
<protein>
    <submittedName>
        <fullName evidence="3">Alpha/beta hydrolase</fullName>
    </submittedName>
</protein>
<dbReference type="PANTHER" id="PTHR48081">
    <property type="entry name" value="AB HYDROLASE SUPERFAMILY PROTEIN C4A8.06C"/>
    <property type="match status" value="1"/>
</dbReference>
<dbReference type="GO" id="GO:0016787">
    <property type="term" value="F:hydrolase activity"/>
    <property type="evidence" value="ECO:0007669"/>
    <property type="project" value="UniProtKB-KW"/>
</dbReference>
<feature type="domain" description="Alpha/beta hydrolase fold-3" evidence="2">
    <location>
        <begin position="88"/>
        <end position="294"/>
    </location>
</feature>
<sequence>MRASSSAVRPPEPDFSAITTDELRAYRDAENEYRASEAARQILGKPHAGAAIGWQDVALPGRDVPVRVYRPDRTGGDGPAARSQLPLVVHVHGGGFVGTAVQCDWTNSYLAARLPAIVVSVEHRLLSPGSSLADAADDAWEVLRHVMRHASRWAVDPDRAAVFGESCGALICALTAIRARTAGLRLAAQVLVNPAVDVTDTMFDYPSIAGYPATPTLALPQLRLIQRLGVPQGTDATALSPVYADDLSGLAPALVVVPTHDPLADHGRRHAERLRAAGTAVQLTEYPGAQHAFLTLPGVAPQAQAARAEIAGFLRATLAR</sequence>
<keyword evidence="4" id="KW-1185">Reference proteome</keyword>
<gene>
    <name evidence="3" type="ORF">M6B22_03665</name>
</gene>